<protein>
    <submittedName>
        <fullName evidence="1">Uncharacterized protein</fullName>
    </submittedName>
</protein>
<name>A0A2U8DU87_9CLOT</name>
<gene>
    <name evidence="1" type="ORF">B9W14_18085</name>
</gene>
<reference evidence="2" key="1">
    <citation type="submission" date="2017-04" db="EMBL/GenBank/DDBJ databases">
        <authorList>
            <person name="Song Y."/>
            <person name="Cho B.-K."/>
        </authorList>
    </citation>
    <scope>NUCLEOTIDE SEQUENCE [LARGE SCALE GENOMIC DNA]</scope>
    <source>
        <strain evidence="2">SL1</strain>
    </source>
</reference>
<dbReference type="AlphaFoldDB" id="A0A2U8DU87"/>
<dbReference type="KEGG" id="cdrk:B9W14_18085"/>
<accession>A0A2U8DU87</accession>
<dbReference type="Proteomes" id="UP000244910">
    <property type="component" value="Chromosome"/>
</dbReference>
<keyword evidence="2" id="KW-1185">Reference proteome</keyword>
<evidence type="ECO:0000313" key="1">
    <source>
        <dbReference type="EMBL" id="AWI06333.1"/>
    </source>
</evidence>
<proteinExistence type="predicted"/>
<dbReference type="EMBL" id="CP020953">
    <property type="protein sequence ID" value="AWI06333.1"/>
    <property type="molecule type" value="Genomic_DNA"/>
</dbReference>
<sequence>MDSCNRRKFLNSIVNPNGDTTNFLKDKYKEWLGLQKGEMIYNGASMVTAGLCLTNDFKTLEPTMVKEDTIEIPRKRNIAKAFRESLPTETIVTRQANQTVQTT</sequence>
<organism evidence="1 2">
    <name type="scientific">Clostridium drakei</name>
    <dbReference type="NCBI Taxonomy" id="332101"/>
    <lineage>
        <taxon>Bacteria</taxon>
        <taxon>Bacillati</taxon>
        <taxon>Bacillota</taxon>
        <taxon>Clostridia</taxon>
        <taxon>Eubacteriales</taxon>
        <taxon>Clostridiaceae</taxon>
        <taxon>Clostridium</taxon>
    </lineage>
</organism>
<evidence type="ECO:0000313" key="2">
    <source>
        <dbReference type="Proteomes" id="UP000244910"/>
    </source>
</evidence>